<proteinExistence type="predicted"/>
<feature type="chain" id="PRO_5030993264" description="Transmembrane protein" evidence="1">
    <location>
        <begin position="25"/>
        <end position="90"/>
    </location>
</feature>
<evidence type="ECO:0000256" key="1">
    <source>
        <dbReference type="SAM" id="SignalP"/>
    </source>
</evidence>
<dbReference type="EMBL" id="JACHBK010000013">
    <property type="protein sequence ID" value="MBB5538337.1"/>
    <property type="molecule type" value="Genomic_DNA"/>
</dbReference>
<gene>
    <name evidence="2" type="ORF">GGD55_005067</name>
</gene>
<dbReference type="AlphaFoldDB" id="A0A7W8XB38"/>
<organism evidence="2 3">
    <name type="scientific">Rhizobium giardinii</name>
    <dbReference type="NCBI Taxonomy" id="56731"/>
    <lineage>
        <taxon>Bacteria</taxon>
        <taxon>Pseudomonadati</taxon>
        <taxon>Pseudomonadota</taxon>
        <taxon>Alphaproteobacteria</taxon>
        <taxon>Hyphomicrobiales</taxon>
        <taxon>Rhizobiaceae</taxon>
        <taxon>Rhizobium/Agrobacterium group</taxon>
        <taxon>Rhizobium</taxon>
    </lineage>
</organism>
<dbReference type="Proteomes" id="UP000585507">
    <property type="component" value="Unassembled WGS sequence"/>
</dbReference>
<accession>A0A7W8XB38</accession>
<protein>
    <recommendedName>
        <fullName evidence="4">Transmembrane protein</fullName>
    </recommendedName>
</protein>
<name>A0A7W8XB38_9HYPH</name>
<comment type="caution">
    <text evidence="2">The sequence shown here is derived from an EMBL/GenBank/DDBJ whole genome shotgun (WGS) entry which is preliminary data.</text>
</comment>
<dbReference type="PROSITE" id="PS51257">
    <property type="entry name" value="PROKAR_LIPOPROTEIN"/>
    <property type="match status" value="1"/>
</dbReference>
<evidence type="ECO:0000313" key="3">
    <source>
        <dbReference type="Proteomes" id="UP000585507"/>
    </source>
</evidence>
<feature type="signal peptide" evidence="1">
    <location>
        <begin position="1"/>
        <end position="24"/>
    </location>
</feature>
<keyword evidence="3" id="KW-1185">Reference proteome</keyword>
<evidence type="ECO:0000313" key="2">
    <source>
        <dbReference type="EMBL" id="MBB5538337.1"/>
    </source>
</evidence>
<dbReference type="RefSeq" id="WP_018325977.1">
    <property type="nucleotide sequence ID" value="NZ_JACHBK010000013.1"/>
</dbReference>
<sequence length="90" mass="9608">MRNAILTAALAVGLAACAPMPELAPIPGSITYGGQPATKLTKAPIGSVVRHRLKNEYGQPTEETYVIQPDRTLRLVRREEVTDGSGSTSF</sequence>
<keyword evidence="1" id="KW-0732">Signal</keyword>
<reference evidence="2 3" key="1">
    <citation type="submission" date="2020-08" db="EMBL/GenBank/DDBJ databases">
        <title>Genomic Encyclopedia of Type Strains, Phase IV (KMG-V): Genome sequencing to study the core and pangenomes of soil and plant-associated prokaryotes.</title>
        <authorList>
            <person name="Whitman W."/>
        </authorList>
    </citation>
    <scope>NUCLEOTIDE SEQUENCE [LARGE SCALE GENOMIC DNA]</scope>
    <source>
        <strain evidence="2 3">SEMIA 4084</strain>
    </source>
</reference>
<evidence type="ECO:0008006" key="4">
    <source>
        <dbReference type="Google" id="ProtNLM"/>
    </source>
</evidence>